<evidence type="ECO:0000259" key="2">
    <source>
        <dbReference type="Pfam" id="PF14681"/>
    </source>
</evidence>
<evidence type="ECO:0000313" key="4">
    <source>
        <dbReference type="Proteomes" id="UP000824890"/>
    </source>
</evidence>
<dbReference type="Pfam" id="PF04646">
    <property type="entry name" value="DUF604"/>
    <property type="match status" value="5"/>
</dbReference>
<gene>
    <name evidence="3" type="ORF">HID58_089257</name>
</gene>
<protein>
    <recommendedName>
        <fullName evidence="2">Phosphoribosyltransferase domain-containing protein</fullName>
    </recommendedName>
</protein>
<sequence>MAESPSFLCSISILLSLYHAMSSPSYHTSILCKYYLIISLVATFFMLFFFNLTYISSQYVDSNIFTMKCEEAGPKETTANLSHLMFVLVGSSRAWKHRRTYIESWWRPNATRGNIFLDVEPSEEFRPWSPTFPPFKVNEDLRKLRIYPKLANRVHIRIYRSILETYRLKQDDDVRWYVMGDDDNNIVDVLSKYDHTEKRYIGMFSESTKSNFRLAFEMAYGGGGYALSYPMVEALVAKLDECIEKYHFIWAGDTLQSYCLADLGADLIPEKGFHQMDLRGDLSGLLSSHPTAPLLSLHHFGALAPLFPGMDRHGSVLQIMKAANVDQSRMLQQSVCYVRARNWTFSVSWGYSAHVYENIFPRSYLKLPIETFRPWLRGWFPFYINPCEAPHWFFFDSLEQVERGVVTSYTRKFIRNMTSCSFSGDISADPLASIRVSSPITPKEGRKVECCDVEYEGADVANIRLRDCRSVAVIFFVLFFFNQTYLKSQYFDSNIFTIQYQERLLQPKEAATNLSHLMFVLVGSSRTWRDRKVYLGSWWRPNVTRGNIFFDVEPSEEFQPWSPALPPLKVNEDLKKLKIYRKLTNRNHTRIYRSILENYRLKQDEDVRWYVTGDDDNNMVDVLSKYDHTEKHYIGMFSETIKSNFHFSFDMAFGGGGYALSYPLVEALVEELDNCIERYHYIWAVDHLQSLCLADLGVDLSLEKGFHQMDLYGDISGFLSSQPTAPLVSLHHFETVTPLFPGMDRPGSVNHIMKAANVDQSRMLQQSICHVRASNWTFSVSWGYSVHIYEKIFPRSYLKLPIETFRPWWHGGRPPFYMFNTRPVSRDPCEAPHWFFFVSIEQEKEGVVTSYKRKFPRNMTSCSFSGNTSADPLTTIRVFSSKTPKPGRKVECCDVEYEGVGVAVVFFVLVLFNQTYIINSQSFDSNIFTIKYQELQPKETATNLSHLMFVLVGGSRTWRDRKVYVESWWRPNVTRGNIFFDVEPSKEFQPWSRDLPPLKVNEDLKKLKIYPKLRNRIHTRIYRSILENYRLKQDQDVRWYVTGDDDNNMVDVLSKYDHKEKHYIGMFSETIKSNFYFSFDMAFGGGGYALSYPLVEALVEELDNCIERYYYIWGVDHLQSMCLADLGVDLSLDKGFHQLDLRGDLSGFLSSHPTAPLVSFHHFGSLEPIFPSMDHPGSVRHIMKAANVDQTRMVQQSICHVRATSWTFSVSWGYSVHIYEKIFPRSYLKRPIETFRPWLGGRPPLYMFNTRPVSRNPCEAPHWFFFDSIEQGNDGVVSSYTRKFPRNMTSCSFFGNTSADPLASIRVFSPKTPKPGRKVECCDVGYEGADEPQGIHGLCKKHPMVKIMTSEIDASLSEDSLVIPGLGEFADHYFGTDNSKNYHTNSLCKYLIILGAVTMSSIFVFFNQTYTISESFYGNIFTIKCQKRLLQPKETATNLSHLMFVVVGSPRTWKKRRNYVESWWRPDVTRGNIFFDVKPSEELLPWSPTFPPFRVSENVKKLRFYRKLRKPSHTRYVTGDDDSLFFVDNLVDVLSKYDHTRQHYIGTNSETIKSNVYFGFNMGFGGGGYALSYALVEALVVKLDECVEKYHFIWAVDQIQSFCLAELSVDLTLEKGFHQVDLFGDISGFLSSHTTAPLLSLHHFATVSPLFPGMDRPGSVLHIMKAANVDQSRMLQQSICHVRESNWTFSVSWGYPVHIYEKIFPRSHLKLPIETFRPWYRGRPPVFMFNTRPVSRDPCEAPHWFFFDSIEKENDGVFIRNMTSCSFSGNISADPIASIRVFSPKTPRQGRKVECCDVEYEGENNHNNTKLTKLSHISQNLSLSTLWKSIAISGALLFLLHTFAFNHPHKMITHKLFAPLEFTFSSSEISTSASLQASREPPTNISHLLFVIVGSTKTWRFRRGYIEPWWRPNITRGHVFLEKPPGRDLLPWPQQSPPFIVNKDSSITNAKFKTQIRLFQSLHESFNKASKDTRWFVIADDDTLFFLDNLVKALEQYDHKKHYYIGMNSENVWSNAIFGFDMGYGGGGYALSYPTVETLLNKMEDCIARYLGVYSDLLSFRCLADLGIDLTMNKGIHQIDLHGDISGLLSAHPQSPLISLHHFDVINPIFPAMSRQESVNHLMKTAKIDQSRILQQTICYQRGNNWSVSVSWGYSVHVYQSVLPRNYLKRPLETFRPWKNVRIPVYTFNTRRVTNDPCEMPRQFFFESVVEDKNQSLVTTMYKVKTLGSLPPCLPNVNQSAGNISQVRVIAATMHKMGEGIECCDVENVSSSETLEVKIRACHKDEVLA</sequence>
<name>A0ABQ7Y159_BRANA</name>
<dbReference type="EMBL" id="JAGKQM010000019">
    <property type="protein sequence ID" value="KAH0860996.1"/>
    <property type="molecule type" value="Genomic_DNA"/>
</dbReference>
<keyword evidence="1" id="KW-1133">Transmembrane helix</keyword>
<dbReference type="PANTHER" id="PTHR10811">
    <property type="entry name" value="FRINGE-RELATED"/>
    <property type="match status" value="1"/>
</dbReference>
<organism evidence="3 4">
    <name type="scientific">Brassica napus</name>
    <name type="common">Rape</name>
    <dbReference type="NCBI Taxonomy" id="3708"/>
    <lineage>
        <taxon>Eukaryota</taxon>
        <taxon>Viridiplantae</taxon>
        <taxon>Streptophyta</taxon>
        <taxon>Embryophyta</taxon>
        <taxon>Tracheophyta</taxon>
        <taxon>Spermatophyta</taxon>
        <taxon>Magnoliopsida</taxon>
        <taxon>eudicotyledons</taxon>
        <taxon>Gunneridae</taxon>
        <taxon>Pentapetalae</taxon>
        <taxon>rosids</taxon>
        <taxon>malvids</taxon>
        <taxon>Brassicales</taxon>
        <taxon>Brassicaceae</taxon>
        <taxon>Brassiceae</taxon>
        <taxon>Brassica</taxon>
    </lineage>
</organism>
<keyword evidence="4" id="KW-1185">Reference proteome</keyword>
<dbReference type="InterPro" id="IPR029057">
    <property type="entry name" value="PRTase-like"/>
</dbReference>
<keyword evidence="1" id="KW-0812">Transmembrane</keyword>
<comment type="caution">
    <text evidence="3">The sequence shown here is derived from an EMBL/GenBank/DDBJ whole genome shotgun (WGS) entry which is preliminary data.</text>
</comment>
<dbReference type="Proteomes" id="UP000824890">
    <property type="component" value="Unassembled WGS sequence"/>
</dbReference>
<proteinExistence type="predicted"/>
<keyword evidence="1" id="KW-0472">Membrane</keyword>
<dbReference type="Gene3D" id="3.40.50.2020">
    <property type="match status" value="1"/>
</dbReference>
<feature type="transmembrane region" description="Helical" evidence="1">
    <location>
        <begin position="32"/>
        <end position="55"/>
    </location>
</feature>
<dbReference type="Gene3D" id="3.90.550.50">
    <property type="match status" value="5"/>
</dbReference>
<dbReference type="InterPro" id="IPR006740">
    <property type="entry name" value="DUF604"/>
</dbReference>
<dbReference type="Pfam" id="PF14681">
    <property type="entry name" value="UPRTase"/>
    <property type="match status" value="1"/>
</dbReference>
<dbReference type="InterPro" id="IPR000836">
    <property type="entry name" value="PRTase_dom"/>
</dbReference>
<accession>A0ABQ7Y159</accession>
<reference evidence="3 4" key="1">
    <citation type="submission" date="2021-05" db="EMBL/GenBank/DDBJ databases">
        <title>Genome Assembly of Synthetic Allotetraploid Brassica napus Reveals Homoeologous Exchanges between Subgenomes.</title>
        <authorList>
            <person name="Davis J.T."/>
        </authorList>
    </citation>
    <scope>NUCLEOTIDE SEQUENCE [LARGE SCALE GENOMIC DNA]</scope>
    <source>
        <strain evidence="4">cv. Da-Ae</strain>
        <tissue evidence="3">Seedling</tissue>
    </source>
</reference>
<evidence type="ECO:0000256" key="1">
    <source>
        <dbReference type="SAM" id="Phobius"/>
    </source>
</evidence>
<evidence type="ECO:0000313" key="3">
    <source>
        <dbReference type="EMBL" id="KAH0860996.1"/>
    </source>
</evidence>
<feature type="domain" description="Phosphoribosyltransferase" evidence="2">
    <location>
        <begin position="1332"/>
        <end position="1376"/>
    </location>
</feature>